<evidence type="ECO:0000256" key="2">
    <source>
        <dbReference type="ARBA" id="ARBA00005038"/>
    </source>
</evidence>
<dbReference type="PROSITE" id="PS00868">
    <property type="entry name" value="CYS_MET_METAB_PP"/>
    <property type="match status" value="1"/>
</dbReference>
<protein>
    <recommendedName>
        <fullName evidence="4">cystathionine gamma-lyase</fullName>
        <ecNumber evidence="4">4.4.1.1</ecNumber>
    </recommendedName>
    <alternativeName>
        <fullName evidence="7">Gamma-cystathionase</fullName>
    </alternativeName>
</protein>
<evidence type="ECO:0000256" key="8">
    <source>
        <dbReference type="PIRSR" id="PIRSR001434-2"/>
    </source>
</evidence>
<dbReference type="Gene3D" id="3.90.1150.10">
    <property type="entry name" value="Aspartate Aminotransferase, domain 1"/>
    <property type="match status" value="1"/>
</dbReference>
<comment type="pathway">
    <text evidence="2">Amino-acid biosynthesis; L-cysteine biosynthesis; L-cysteine from L-homocysteine and L-serine: step 2/2.</text>
</comment>
<sequence length="488" mass="52298">MTVPVPSINVAASSAKTSPHAARKPGFSTRAIHVGSEPENSISRGVNTPLDLSTTYKQDRVGVHAGFEYSRSANPSRLAFERAIASLEGGDVLLSQALKDEGIDERSWESGPAGVAFSSGSAATATVIQALGGHGGHLVSVGDVYGGTSRYQLKMAGPLQGLETTYVDMSYSTRPDGGKVETEEEQDSVIVNRIEQAIRPETKLIWIETPTNPMLSLVPIALVASVAKKHSLYLAVDNTFASPYLQQPLLLGADIVVASSTKYVGGHSDVVGGLAVTGNPALLSKLRFVQNAGGAVPSPFDAYLLIRSLKTLALRVREHSRNALAVARWLEEEAIPAGLVRDVRYPGLKRVKETPAQKRERHLAWDQLSDEAKRWLAREGYSRDSEGGFPAGGMVSFHIRSDSAQSQTETRVAETFLETLKVFILAESLGGVESLAELPLKMTHGGVDPSHRAKLGIDGELIRLSVGVEDVEDLLHDVDTALRKAVKA</sequence>
<keyword evidence="6" id="KW-0028">Amino-acid biosynthesis</keyword>
<dbReference type="InterPro" id="IPR015421">
    <property type="entry name" value="PyrdxlP-dep_Trfase_major"/>
</dbReference>
<evidence type="ECO:0000256" key="3">
    <source>
        <dbReference type="ARBA" id="ARBA00009077"/>
    </source>
</evidence>
<dbReference type="GO" id="GO:0019343">
    <property type="term" value="P:cysteine biosynthetic process via cystathionine"/>
    <property type="evidence" value="ECO:0007669"/>
    <property type="project" value="TreeGrafter"/>
</dbReference>
<comment type="similarity">
    <text evidence="3 9">Belongs to the trans-sulfuration enzymes family.</text>
</comment>
<dbReference type="EMBL" id="BJWK01000012">
    <property type="protein sequence ID" value="GEM10795.1"/>
    <property type="molecule type" value="Genomic_DNA"/>
</dbReference>
<dbReference type="InterPro" id="IPR054542">
    <property type="entry name" value="Cys_met_metab_PP"/>
</dbReference>
<dbReference type="Proteomes" id="UP000321518">
    <property type="component" value="Unassembled WGS sequence"/>
</dbReference>
<dbReference type="GO" id="GO:0019346">
    <property type="term" value="P:transsulfuration"/>
    <property type="evidence" value="ECO:0007669"/>
    <property type="project" value="InterPro"/>
</dbReference>
<dbReference type="GO" id="GO:0030170">
    <property type="term" value="F:pyridoxal phosphate binding"/>
    <property type="evidence" value="ECO:0007669"/>
    <property type="project" value="InterPro"/>
</dbReference>
<dbReference type="GO" id="GO:0004123">
    <property type="term" value="F:cystathionine gamma-lyase activity"/>
    <property type="evidence" value="ECO:0007669"/>
    <property type="project" value="TreeGrafter"/>
</dbReference>
<evidence type="ECO:0000256" key="7">
    <source>
        <dbReference type="ARBA" id="ARBA00029853"/>
    </source>
</evidence>
<evidence type="ECO:0000313" key="12">
    <source>
        <dbReference type="Proteomes" id="UP000321518"/>
    </source>
</evidence>
<dbReference type="PIRSF" id="PIRSF001434">
    <property type="entry name" value="CGS"/>
    <property type="match status" value="1"/>
</dbReference>
<dbReference type="InterPro" id="IPR015424">
    <property type="entry name" value="PyrdxlP-dep_Trfase"/>
</dbReference>
<dbReference type="OrthoDB" id="3512640at2759"/>
<dbReference type="PANTHER" id="PTHR11808">
    <property type="entry name" value="TRANS-SULFURATION ENZYME FAMILY MEMBER"/>
    <property type="match status" value="1"/>
</dbReference>
<gene>
    <name evidence="11" type="ORF">Rt10032_c12g4812</name>
</gene>
<dbReference type="AlphaFoldDB" id="A0A511KLH5"/>
<name>A0A511KLH5_RHOTO</name>
<comment type="cofactor">
    <cofactor evidence="1 9">
        <name>pyridoxal 5'-phosphate</name>
        <dbReference type="ChEBI" id="CHEBI:597326"/>
    </cofactor>
</comment>
<evidence type="ECO:0000256" key="1">
    <source>
        <dbReference type="ARBA" id="ARBA00001933"/>
    </source>
</evidence>
<feature type="modified residue" description="N6-(pyridoxal phosphate)lysine" evidence="8">
    <location>
        <position position="262"/>
    </location>
</feature>
<accession>A0A511KLH5</accession>
<evidence type="ECO:0000256" key="5">
    <source>
        <dbReference type="ARBA" id="ARBA00022898"/>
    </source>
</evidence>
<proteinExistence type="inferred from homology"/>
<dbReference type="GO" id="GO:0005737">
    <property type="term" value="C:cytoplasm"/>
    <property type="evidence" value="ECO:0007669"/>
    <property type="project" value="TreeGrafter"/>
</dbReference>
<feature type="region of interest" description="Disordered" evidence="10">
    <location>
        <begin position="1"/>
        <end position="25"/>
    </location>
</feature>
<dbReference type="Gene3D" id="3.40.640.10">
    <property type="entry name" value="Type I PLP-dependent aspartate aminotransferase-like (Major domain)"/>
    <property type="match status" value="1"/>
</dbReference>
<dbReference type="PANTHER" id="PTHR11808:SF15">
    <property type="entry name" value="CYSTATHIONINE GAMMA-LYASE"/>
    <property type="match status" value="1"/>
</dbReference>
<comment type="caution">
    <text evidence="11">The sequence shown here is derived from an EMBL/GenBank/DDBJ whole genome shotgun (WGS) entry which is preliminary data.</text>
</comment>
<dbReference type="SUPFAM" id="SSF53383">
    <property type="entry name" value="PLP-dependent transferases"/>
    <property type="match status" value="1"/>
</dbReference>
<evidence type="ECO:0000256" key="6">
    <source>
        <dbReference type="ARBA" id="ARBA00023192"/>
    </source>
</evidence>
<evidence type="ECO:0000256" key="4">
    <source>
        <dbReference type="ARBA" id="ARBA00012085"/>
    </source>
</evidence>
<dbReference type="CDD" id="cd00614">
    <property type="entry name" value="CGS_like"/>
    <property type="match status" value="1"/>
</dbReference>
<organism evidence="11 12">
    <name type="scientific">Rhodotorula toruloides</name>
    <name type="common">Yeast</name>
    <name type="synonym">Rhodosporidium toruloides</name>
    <dbReference type="NCBI Taxonomy" id="5286"/>
    <lineage>
        <taxon>Eukaryota</taxon>
        <taxon>Fungi</taxon>
        <taxon>Dikarya</taxon>
        <taxon>Basidiomycota</taxon>
        <taxon>Pucciniomycotina</taxon>
        <taxon>Microbotryomycetes</taxon>
        <taxon>Sporidiobolales</taxon>
        <taxon>Sporidiobolaceae</taxon>
        <taxon>Rhodotorula</taxon>
    </lineage>
</organism>
<dbReference type="EC" id="4.4.1.1" evidence="4"/>
<evidence type="ECO:0000256" key="9">
    <source>
        <dbReference type="RuleBase" id="RU362118"/>
    </source>
</evidence>
<dbReference type="InterPro" id="IPR000277">
    <property type="entry name" value="Cys/Met-Metab_PyrdxlP-dep_enz"/>
</dbReference>
<dbReference type="Pfam" id="PF01053">
    <property type="entry name" value="Cys_Met_Meta_PP"/>
    <property type="match status" value="3"/>
</dbReference>
<evidence type="ECO:0000256" key="10">
    <source>
        <dbReference type="SAM" id="MobiDB-lite"/>
    </source>
</evidence>
<keyword evidence="6" id="KW-0198">Cysteine biosynthesis</keyword>
<evidence type="ECO:0000313" key="11">
    <source>
        <dbReference type="EMBL" id="GEM10795.1"/>
    </source>
</evidence>
<dbReference type="InterPro" id="IPR015422">
    <property type="entry name" value="PyrdxlP-dep_Trfase_small"/>
</dbReference>
<keyword evidence="5 8" id="KW-0663">Pyridoxal phosphate</keyword>
<reference evidence="11 12" key="1">
    <citation type="submission" date="2019-07" db="EMBL/GenBank/DDBJ databases">
        <title>Rhodotorula toruloides NBRC10032 genome sequencing.</title>
        <authorList>
            <person name="Shida Y."/>
            <person name="Takaku H."/>
            <person name="Ogasawara W."/>
            <person name="Mori K."/>
        </authorList>
    </citation>
    <scope>NUCLEOTIDE SEQUENCE [LARGE SCALE GENOMIC DNA]</scope>
    <source>
        <strain evidence="11 12">NBRC10032</strain>
    </source>
</reference>
<keyword evidence="11" id="KW-0456">Lyase</keyword>